<keyword evidence="3" id="KW-1185">Reference proteome</keyword>
<keyword evidence="1" id="KW-0808">Transferase</keyword>
<evidence type="ECO:0000313" key="1">
    <source>
        <dbReference type="EMBL" id="ARD85191.1"/>
    </source>
</evidence>
<dbReference type="Proteomes" id="UP000192050">
    <property type="component" value="Chromosome"/>
</dbReference>
<dbReference type="RefSeq" id="WP_081142804.1">
    <property type="nucleotide sequence ID" value="NZ_CP015363.1"/>
</dbReference>
<dbReference type="OrthoDB" id="57125at2157"/>
<name>A0A1V0N506_9ARCH</name>
<protein>
    <submittedName>
        <fullName evidence="1">Transferase</fullName>
    </submittedName>
</protein>
<dbReference type="Proteomes" id="UP000546917">
    <property type="component" value="Unassembled WGS sequence"/>
</dbReference>
<accession>A0A1V0N506</accession>
<dbReference type="EMBL" id="JABGBP010000188">
    <property type="protein sequence ID" value="NOL60309.1"/>
    <property type="molecule type" value="Genomic_DNA"/>
</dbReference>
<evidence type="ECO:0000313" key="2">
    <source>
        <dbReference type="EMBL" id="NOL60309.1"/>
    </source>
</evidence>
<gene>
    <name evidence="1" type="ORF">FAD_1328</name>
    <name evidence="2" type="ORF">HLB00_05610</name>
</gene>
<proteinExistence type="predicted"/>
<dbReference type="GO" id="GO:0016740">
    <property type="term" value="F:transferase activity"/>
    <property type="evidence" value="ECO:0007669"/>
    <property type="project" value="UniProtKB-KW"/>
</dbReference>
<organism evidence="1 3">
    <name type="scientific">Ferroplasma acidiphilum</name>
    <dbReference type="NCBI Taxonomy" id="74969"/>
    <lineage>
        <taxon>Archaea</taxon>
        <taxon>Methanobacteriati</taxon>
        <taxon>Thermoplasmatota</taxon>
        <taxon>Thermoplasmata</taxon>
        <taxon>Thermoplasmatales</taxon>
        <taxon>Ferroplasmaceae</taxon>
        <taxon>Ferroplasma</taxon>
    </lineage>
</organism>
<evidence type="ECO:0000313" key="4">
    <source>
        <dbReference type="Proteomes" id="UP000546917"/>
    </source>
</evidence>
<dbReference type="EMBL" id="CP015363">
    <property type="protein sequence ID" value="ARD85191.1"/>
    <property type="molecule type" value="Genomic_DNA"/>
</dbReference>
<evidence type="ECO:0000313" key="3">
    <source>
        <dbReference type="Proteomes" id="UP000192050"/>
    </source>
</evidence>
<reference evidence="2 4" key="2">
    <citation type="submission" date="2020-05" db="EMBL/GenBank/DDBJ databases">
        <authorList>
            <person name="Zhang R."/>
        </authorList>
    </citation>
    <scope>NUCLEOTIDE SEQUENCE [LARGE SCALE GENOMIC DNA]</scope>
    <source>
        <strain evidence="2 4">DSM 28986</strain>
    </source>
</reference>
<dbReference type="GeneID" id="31676820"/>
<dbReference type="KEGG" id="fai:FAD_1328"/>
<reference evidence="1 3" key="1">
    <citation type="submission" date="2011-10" db="EMBL/GenBank/DDBJ databases">
        <title>Metabolic and evolutionary patterns in the extreme acidophile Ferroplasma acidiphilum.</title>
        <authorList>
            <person name="Golyshina O.V."/>
            <person name="Kozyavkin S.A."/>
            <person name="Tatusov R.L."/>
            <person name="Slesarev A.I."/>
            <person name="Golyshin P.N."/>
        </authorList>
    </citation>
    <scope>NUCLEOTIDE SEQUENCE [LARGE SCALE GENOMIC DNA]</scope>
    <source>
        <strain evidence="1">Berkeley</strain>
        <strain evidence="3">Y</strain>
    </source>
</reference>
<sequence length="130" mass="14627">MPGKIMVSGEVFLDGVKPDDAIIFIHIKGHGRARVTHIDIESMAFKKILLPRHSDYPEICWDSDKVSIPVKGHELIIISPTLGKLMKFHGNLYVRGKGKGIFFGLHREQIKTIEEYASKLGIPPKITKKI</sequence>
<dbReference type="AlphaFoldDB" id="A0A1V0N506"/>